<evidence type="ECO:0000313" key="1">
    <source>
        <dbReference type="EMBL" id="GEQ04830.1"/>
    </source>
</evidence>
<dbReference type="AlphaFoldDB" id="A0A0D0SSU9"/>
<accession>A0A0D0SSU9</accession>
<dbReference type="OrthoDB" id="2157513at2"/>
<dbReference type="PANTHER" id="PTHR38448">
    <property type="entry name" value="REGULATORY PROTEIN YLBF-RELATED"/>
    <property type="match status" value="1"/>
</dbReference>
<reference evidence="3 4" key="2">
    <citation type="submission" date="2018-06" db="EMBL/GenBank/DDBJ databases">
        <authorList>
            <consortium name="Pathogen Informatics"/>
            <person name="Doyle S."/>
        </authorList>
    </citation>
    <scope>NUCLEOTIDE SEQUENCE [LARGE SCALE GENOMIC DNA]</scope>
    <source>
        <strain evidence="3 4">NCTC12195</strain>
    </source>
</reference>
<dbReference type="PANTHER" id="PTHR38448:SF2">
    <property type="entry name" value="REGULATORY PROTEIN YLBF"/>
    <property type="match status" value="1"/>
</dbReference>
<dbReference type="GeneID" id="93845511"/>
<gene>
    <name evidence="2" type="ORF">BUZ01_00480</name>
    <name evidence="3" type="ORF">NCTC12195_01975</name>
    <name evidence="1" type="ORF">SGA02_06580</name>
</gene>
<dbReference type="EMBL" id="QXRZ01000001">
    <property type="protein sequence ID" value="RIL44481.1"/>
    <property type="molecule type" value="Genomic_DNA"/>
</dbReference>
<keyword evidence="6" id="KW-1185">Reference proteome</keyword>
<dbReference type="EMBL" id="BKAX01000001">
    <property type="protein sequence ID" value="GEQ04830.1"/>
    <property type="molecule type" value="Genomic_DNA"/>
</dbReference>
<sequence length="144" mass="16521">MITEETLTLLDDIEALSDKIVDSHIYKAYEAAQQALSDNDEAHLLYQAFLKSKQNYDEIMRFGKYHPDYQKVMLETRKRKRAYEMLPVVMDYKQKEVALQDLIDEVIVKIAYSFSENVKIETGNPFFQKDSGGCSTGGSCNCSL</sequence>
<dbReference type="Pfam" id="PF06133">
    <property type="entry name" value="Com_YlbF"/>
    <property type="match status" value="1"/>
</dbReference>
<organism evidence="2 5">
    <name type="scientific">Staphylococcus gallinarum</name>
    <dbReference type="NCBI Taxonomy" id="1293"/>
    <lineage>
        <taxon>Bacteria</taxon>
        <taxon>Bacillati</taxon>
        <taxon>Bacillota</taxon>
        <taxon>Bacilli</taxon>
        <taxon>Bacillales</taxon>
        <taxon>Staphylococcaceae</taxon>
        <taxon>Staphylococcus</taxon>
    </lineage>
</organism>
<dbReference type="InterPro" id="IPR010368">
    <property type="entry name" value="Com_YlbF"/>
</dbReference>
<dbReference type="SUPFAM" id="SSF158622">
    <property type="entry name" value="YheA/YmcA-like"/>
    <property type="match status" value="1"/>
</dbReference>
<dbReference type="InterPro" id="IPR023378">
    <property type="entry name" value="YheA/YmcA-like_dom_sf"/>
</dbReference>
<dbReference type="InterPro" id="IPR052767">
    <property type="entry name" value="Bact_com_dev_regulator"/>
</dbReference>
<protein>
    <submittedName>
        <fullName evidence="3">Putative DUF964-containing protein</fullName>
    </submittedName>
    <submittedName>
        <fullName evidence="1 2">Regulator</fullName>
    </submittedName>
</protein>
<name>A0A0D0SSU9_STAGA</name>
<evidence type="ECO:0000313" key="3">
    <source>
        <dbReference type="EMBL" id="SUM32529.1"/>
    </source>
</evidence>
<dbReference type="Gene3D" id="1.20.1500.10">
    <property type="entry name" value="YheA/YmcA-like"/>
    <property type="match status" value="1"/>
</dbReference>
<dbReference type="RefSeq" id="WP_042738969.1">
    <property type="nucleotide sequence ID" value="NZ_BKAX01000001.1"/>
</dbReference>
<dbReference type="Proteomes" id="UP000283576">
    <property type="component" value="Unassembled WGS sequence"/>
</dbReference>
<evidence type="ECO:0000313" key="5">
    <source>
        <dbReference type="Proteomes" id="UP000283576"/>
    </source>
</evidence>
<evidence type="ECO:0000313" key="6">
    <source>
        <dbReference type="Proteomes" id="UP000321057"/>
    </source>
</evidence>
<dbReference type="EMBL" id="UHDK01000001">
    <property type="protein sequence ID" value="SUM32529.1"/>
    <property type="molecule type" value="Genomic_DNA"/>
</dbReference>
<evidence type="ECO:0000313" key="4">
    <source>
        <dbReference type="Proteomes" id="UP000255277"/>
    </source>
</evidence>
<dbReference type="STRING" id="1293.SH09_07310"/>
<dbReference type="Proteomes" id="UP000321057">
    <property type="component" value="Unassembled WGS sequence"/>
</dbReference>
<dbReference type="Proteomes" id="UP000255277">
    <property type="component" value="Unassembled WGS sequence"/>
</dbReference>
<proteinExistence type="predicted"/>
<evidence type="ECO:0000313" key="2">
    <source>
        <dbReference type="EMBL" id="RIL44481.1"/>
    </source>
</evidence>
<reference evidence="2 5" key="1">
    <citation type="journal article" date="2016" name="Front. Microbiol.">
        <title>Comprehensive Phylogenetic Analysis of Bovine Non-aureus Staphylococci Species Based on Whole-Genome Sequencing.</title>
        <authorList>
            <person name="Naushad S."/>
            <person name="Barkema H.W."/>
            <person name="Luby C."/>
            <person name="Condas L.A."/>
            <person name="Nobrega D.B."/>
            <person name="Carson D.A."/>
            <person name="De Buck J."/>
        </authorList>
    </citation>
    <scope>NUCLEOTIDE SEQUENCE [LARGE SCALE GENOMIC DNA]</scope>
    <source>
        <strain evidence="2 5">SNUC 1388</strain>
    </source>
</reference>
<reference evidence="1 6" key="3">
    <citation type="submission" date="2019-07" db="EMBL/GenBank/DDBJ databases">
        <title>Whole genome shotgun sequence of Staphylococcus gallinarum NBRC 109767.</title>
        <authorList>
            <person name="Hosoyama A."/>
            <person name="Uohara A."/>
            <person name="Ohji S."/>
            <person name="Ichikawa N."/>
        </authorList>
    </citation>
    <scope>NUCLEOTIDE SEQUENCE [LARGE SCALE GENOMIC DNA]</scope>
    <source>
        <strain evidence="1 6">NBRC 109767</strain>
    </source>
</reference>